<sequence length="120" mass="13435">MRQPEEPNCQCLPCKLRAEGCELESVPGSWNGGLTESIVFQASSWISRLDRRSGLGRSCLSADELEHPDLLIHFSRGLEKICSLQNWIEVPNGGRTDREDLVHSSLYQLGSEHNLISSKK</sequence>
<name>A0AAV8V175_9RHOD</name>
<accession>A0AAV8V175</accession>
<evidence type="ECO:0000313" key="1">
    <source>
        <dbReference type="EMBL" id="KAJ8908489.1"/>
    </source>
</evidence>
<dbReference type="Proteomes" id="UP001157974">
    <property type="component" value="Unassembled WGS sequence"/>
</dbReference>
<proteinExistence type="predicted"/>
<keyword evidence="2" id="KW-1185">Reference proteome</keyword>
<reference evidence="1 2" key="1">
    <citation type="journal article" date="2023" name="Nat. Commun.">
        <title>Origin of minicircular mitochondrial genomes in red algae.</title>
        <authorList>
            <person name="Lee Y."/>
            <person name="Cho C.H."/>
            <person name="Lee Y.M."/>
            <person name="Park S.I."/>
            <person name="Yang J.H."/>
            <person name="West J.A."/>
            <person name="Bhattacharya D."/>
            <person name="Yoon H.S."/>
        </authorList>
    </citation>
    <scope>NUCLEOTIDE SEQUENCE [LARGE SCALE GENOMIC DNA]</scope>
    <source>
        <strain evidence="1 2">CCMP1338</strain>
        <tissue evidence="1">Whole cell</tissue>
    </source>
</reference>
<dbReference type="EMBL" id="JAMWBK010000001">
    <property type="protein sequence ID" value="KAJ8908489.1"/>
    <property type="molecule type" value="Genomic_DNA"/>
</dbReference>
<organism evidence="1 2">
    <name type="scientific">Rhodosorus marinus</name>
    <dbReference type="NCBI Taxonomy" id="101924"/>
    <lineage>
        <taxon>Eukaryota</taxon>
        <taxon>Rhodophyta</taxon>
        <taxon>Stylonematophyceae</taxon>
        <taxon>Stylonematales</taxon>
        <taxon>Stylonemataceae</taxon>
        <taxon>Rhodosorus</taxon>
    </lineage>
</organism>
<gene>
    <name evidence="1" type="ORF">NDN08_005198</name>
</gene>
<evidence type="ECO:0000313" key="2">
    <source>
        <dbReference type="Proteomes" id="UP001157974"/>
    </source>
</evidence>
<dbReference type="AlphaFoldDB" id="A0AAV8V175"/>
<protein>
    <submittedName>
        <fullName evidence="1">Uncharacterized protein</fullName>
    </submittedName>
</protein>
<comment type="caution">
    <text evidence="1">The sequence shown here is derived from an EMBL/GenBank/DDBJ whole genome shotgun (WGS) entry which is preliminary data.</text>
</comment>